<dbReference type="Proteomes" id="UP000887576">
    <property type="component" value="Unplaced"/>
</dbReference>
<evidence type="ECO:0000313" key="1">
    <source>
        <dbReference type="Proteomes" id="UP000887576"/>
    </source>
</evidence>
<sequence length="289" mass="33129">MSEQPPLAERLGAGISYTILTVLSTTANILVLFALYKGKKIFKKYPFYTLCKHLIVASLGELLGQYLVAIPLSFAGRPLYGNDDILIILSSGTVWLISVLWTAVTTVIGCPKIFRHDGFYYTYRCDNDTTDFEDTIMDISKHMSYILPAIMLIIYGLVLWKIRQTVSYRDKHWNSNGILFQSLLICLAFEIETVLFALLPNWEPTFGLFWLSLILGYMLILTASMTSLILLCLNPLIRATVKGFVFCQRTRIQTSHVMSNYRIYDVSDDYGQKIKEEKELEKRKSIQHF</sequence>
<proteinExistence type="predicted"/>
<dbReference type="WBParaSite" id="JU765_v2.g13225.t1">
    <property type="protein sequence ID" value="JU765_v2.g13225.t1"/>
    <property type="gene ID" value="JU765_v2.g13225"/>
</dbReference>
<protein>
    <submittedName>
        <fullName evidence="2">Uncharacterized protein</fullName>
    </submittedName>
</protein>
<accession>A0AC34Q5N1</accession>
<evidence type="ECO:0000313" key="2">
    <source>
        <dbReference type="WBParaSite" id="JU765_v2.g13225.t1"/>
    </source>
</evidence>
<name>A0AC34Q5N1_9BILA</name>
<organism evidence="1 2">
    <name type="scientific">Panagrolaimus sp. JU765</name>
    <dbReference type="NCBI Taxonomy" id="591449"/>
    <lineage>
        <taxon>Eukaryota</taxon>
        <taxon>Metazoa</taxon>
        <taxon>Ecdysozoa</taxon>
        <taxon>Nematoda</taxon>
        <taxon>Chromadorea</taxon>
        <taxon>Rhabditida</taxon>
        <taxon>Tylenchina</taxon>
        <taxon>Panagrolaimomorpha</taxon>
        <taxon>Panagrolaimoidea</taxon>
        <taxon>Panagrolaimidae</taxon>
        <taxon>Panagrolaimus</taxon>
    </lineage>
</organism>
<reference evidence="2" key="1">
    <citation type="submission" date="2022-11" db="UniProtKB">
        <authorList>
            <consortium name="WormBaseParasite"/>
        </authorList>
    </citation>
    <scope>IDENTIFICATION</scope>
</reference>